<keyword evidence="1" id="KW-0808">Transferase</keyword>
<dbReference type="STRING" id="1051616.A0A3M9Y0N8"/>
<feature type="domain" description="N-acetyltransferase" evidence="4">
    <location>
        <begin position="96"/>
        <end position="267"/>
    </location>
</feature>
<name>A0A3M9Y0N8_9PEZI</name>
<feature type="compositionally biased region" description="Low complexity" evidence="3">
    <location>
        <begin position="279"/>
        <end position="292"/>
    </location>
</feature>
<sequence>MSLPSSSSKPSQTTIKSFFQPRQPKYAAPPSQPQPLPKGLSYEAPPLPPSLTFSSQPNPASATAQTAIATPRPSSQAGTQTQTQTQQRPVEIPAEAAIRSLSASDIAALRRINALLLPVAYPDSFYTAALSSPFSRAITWSDPAPAAAQDQGGAASPSPAAPKLIGGLVARLEPLTATTQALYIQSLALLSPYRAHGLATAALADLLAAPELAALAVTTVYAHVWTENADAIAWYAARGFAQDPRVQERYYHKLRPDTAYVVTRDLAAPLPSRPAMGNASSAPAPSVTAAAANLAQPSPPSSSQETAAAAAPQTRPGPPQSRGQSFQNKRAETEWNDLPSDMAPSMLAPPSRASSGPGSEASSRSSSTVRKKKDRSYPAAAFQS</sequence>
<protein>
    <recommendedName>
        <fullName evidence="4">N-acetyltransferase domain-containing protein</fullName>
    </recommendedName>
</protein>
<dbReference type="AlphaFoldDB" id="A0A3M9Y0N8"/>
<dbReference type="PROSITE" id="PS51186">
    <property type="entry name" value="GNAT"/>
    <property type="match status" value="1"/>
</dbReference>
<reference evidence="5 6" key="1">
    <citation type="submission" date="2018-10" db="EMBL/GenBank/DDBJ databases">
        <title>Genome sequence of Verticillium nonalfalfae VnAa140.</title>
        <authorList>
            <person name="Stajich J.E."/>
            <person name="Kasson M.T."/>
        </authorList>
    </citation>
    <scope>NUCLEOTIDE SEQUENCE [LARGE SCALE GENOMIC DNA]</scope>
    <source>
        <strain evidence="5 6">VnAa140</strain>
    </source>
</reference>
<feature type="compositionally biased region" description="Polar residues" evidence="3">
    <location>
        <begin position="51"/>
        <end position="78"/>
    </location>
</feature>
<evidence type="ECO:0000256" key="3">
    <source>
        <dbReference type="SAM" id="MobiDB-lite"/>
    </source>
</evidence>
<evidence type="ECO:0000313" key="6">
    <source>
        <dbReference type="Proteomes" id="UP000267145"/>
    </source>
</evidence>
<dbReference type="Gene3D" id="3.40.630.30">
    <property type="match status" value="1"/>
</dbReference>
<dbReference type="Pfam" id="PF00583">
    <property type="entry name" value="Acetyltransf_1"/>
    <property type="match status" value="1"/>
</dbReference>
<feature type="compositionally biased region" description="Low complexity" evidence="3">
    <location>
        <begin position="1"/>
        <end position="17"/>
    </location>
</feature>
<organism evidence="5 6">
    <name type="scientific">Verticillium nonalfalfae</name>
    <dbReference type="NCBI Taxonomy" id="1051616"/>
    <lineage>
        <taxon>Eukaryota</taxon>
        <taxon>Fungi</taxon>
        <taxon>Dikarya</taxon>
        <taxon>Ascomycota</taxon>
        <taxon>Pezizomycotina</taxon>
        <taxon>Sordariomycetes</taxon>
        <taxon>Hypocreomycetidae</taxon>
        <taxon>Glomerellales</taxon>
        <taxon>Plectosphaerellaceae</taxon>
        <taxon>Verticillium</taxon>
    </lineage>
</organism>
<dbReference type="RefSeq" id="XP_028492211.1">
    <property type="nucleotide sequence ID" value="XM_028635222.1"/>
</dbReference>
<dbReference type="SUPFAM" id="SSF55729">
    <property type="entry name" value="Acyl-CoA N-acyltransferases (Nat)"/>
    <property type="match status" value="1"/>
</dbReference>
<feature type="region of interest" description="Disordered" evidence="3">
    <location>
        <begin position="1"/>
        <end position="90"/>
    </location>
</feature>
<keyword evidence="2" id="KW-0012">Acyltransferase</keyword>
<feature type="compositionally biased region" description="Low complexity" evidence="3">
    <location>
        <begin position="348"/>
        <end position="367"/>
    </location>
</feature>
<gene>
    <name evidence="5" type="ORF">D7B24_000977</name>
</gene>
<dbReference type="InterPro" id="IPR000182">
    <property type="entry name" value="GNAT_dom"/>
</dbReference>
<dbReference type="PANTHER" id="PTHR42919">
    <property type="entry name" value="N-ALPHA-ACETYLTRANSFERASE"/>
    <property type="match status" value="1"/>
</dbReference>
<dbReference type="GO" id="GO:0016747">
    <property type="term" value="F:acyltransferase activity, transferring groups other than amino-acyl groups"/>
    <property type="evidence" value="ECO:0007669"/>
    <property type="project" value="InterPro"/>
</dbReference>
<dbReference type="EMBL" id="RBVV01000117">
    <property type="protein sequence ID" value="RNJ54053.1"/>
    <property type="molecule type" value="Genomic_DNA"/>
</dbReference>
<keyword evidence="6" id="KW-1185">Reference proteome</keyword>
<evidence type="ECO:0000259" key="4">
    <source>
        <dbReference type="PROSITE" id="PS51186"/>
    </source>
</evidence>
<evidence type="ECO:0000256" key="1">
    <source>
        <dbReference type="ARBA" id="ARBA00022679"/>
    </source>
</evidence>
<comment type="caution">
    <text evidence="5">The sequence shown here is derived from an EMBL/GenBank/DDBJ whole genome shotgun (WGS) entry which is preliminary data.</text>
</comment>
<dbReference type="GO" id="GO:0007064">
    <property type="term" value="P:mitotic sister chromatid cohesion"/>
    <property type="evidence" value="ECO:0007669"/>
    <property type="project" value="TreeGrafter"/>
</dbReference>
<evidence type="ECO:0000313" key="5">
    <source>
        <dbReference type="EMBL" id="RNJ54053.1"/>
    </source>
</evidence>
<dbReference type="GeneID" id="39604666"/>
<feature type="region of interest" description="Disordered" evidence="3">
    <location>
        <begin position="272"/>
        <end position="384"/>
    </location>
</feature>
<accession>A0A3M9Y0N8</accession>
<dbReference type="GO" id="GO:0031415">
    <property type="term" value="C:NatA complex"/>
    <property type="evidence" value="ECO:0007669"/>
    <property type="project" value="TreeGrafter"/>
</dbReference>
<dbReference type="PANTHER" id="PTHR42919:SF8">
    <property type="entry name" value="N-ALPHA-ACETYLTRANSFERASE 50"/>
    <property type="match status" value="1"/>
</dbReference>
<dbReference type="InterPro" id="IPR051556">
    <property type="entry name" value="N-term/lysine_N-AcTrnsfr"/>
</dbReference>
<dbReference type="Proteomes" id="UP000267145">
    <property type="component" value="Unassembled WGS sequence"/>
</dbReference>
<evidence type="ECO:0000256" key="2">
    <source>
        <dbReference type="ARBA" id="ARBA00023315"/>
    </source>
</evidence>
<proteinExistence type="predicted"/>
<dbReference type="InterPro" id="IPR016181">
    <property type="entry name" value="Acyl_CoA_acyltransferase"/>
</dbReference>